<organism evidence="14 15">
    <name type="scientific">[Mycobacterium] burgundiense</name>
    <dbReference type="NCBI Taxonomy" id="3064286"/>
    <lineage>
        <taxon>Bacteria</taxon>
        <taxon>Bacillati</taxon>
        <taxon>Actinomycetota</taxon>
        <taxon>Actinomycetes</taxon>
        <taxon>Mycobacteriales</taxon>
        <taxon>Mycobacteriaceae</taxon>
        <taxon>Mycolicibacterium</taxon>
    </lineage>
</organism>
<dbReference type="Pfam" id="PF03007">
    <property type="entry name" value="WS_DGAT_cat"/>
    <property type="match status" value="1"/>
</dbReference>
<evidence type="ECO:0000259" key="13">
    <source>
        <dbReference type="Pfam" id="PF06974"/>
    </source>
</evidence>
<evidence type="ECO:0000256" key="3">
    <source>
        <dbReference type="ARBA" id="ARBA00009587"/>
    </source>
</evidence>
<evidence type="ECO:0000313" key="15">
    <source>
        <dbReference type="Proteomes" id="UP001190465"/>
    </source>
</evidence>
<dbReference type="InterPro" id="IPR004255">
    <property type="entry name" value="O-acyltransferase_WSD1_N"/>
</dbReference>
<dbReference type="InterPro" id="IPR023213">
    <property type="entry name" value="CAT-like_dom_sf"/>
</dbReference>
<dbReference type="PANTHER" id="PTHR31650">
    <property type="entry name" value="O-ACYLTRANSFERASE (WSD1-LIKE) FAMILY PROTEIN"/>
    <property type="match status" value="1"/>
</dbReference>
<dbReference type="Proteomes" id="UP001190465">
    <property type="component" value="Chromosome"/>
</dbReference>
<dbReference type="NCBIfam" id="TIGR02946">
    <property type="entry name" value="acyl_WS_DGAT"/>
    <property type="match status" value="1"/>
</dbReference>
<evidence type="ECO:0000256" key="1">
    <source>
        <dbReference type="ARBA" id="ARBA00004771"/>
    </source>
</evidence>
<feature type="domain" description="O-acyltransferase WSD1-like N-terminal" evidence="12">
    <location>
        <begin position="7"/>
        <end position="272"/>
    </location>
</feature>
<evidence type="ECO:0000256" key="2">
    <source>
        <dbReference type="ARBA" id="ARBA00005189"/>
    </source>
</evidence>
<keyword evidence="15" id="KW-1185">Reference proteome</keyword>
<dbReference type="Gene3D" id="3.30.559.10">
    <property type="entry name" value="Chloramphenicol acetyltransferase-like domain"/>
    <property type="match status" value="1"/>
</dbReference>
<dbReference type="Pfam" id="PF06974">
    <property type="entry name" value="WS_DGAT_C"/>
    <property type="match status" value="1"/>
</dbReference>
<gene>
    <name evidence="14" type="ORF">MU0053_002024</name>
</gene>
<comment type="catalytic activity">
    <reaction evidence="10 11">
        <text>an acyl-CoA + a 1,2-diacyl-sn-glycerol = a triacyl-sn-glycerol + CoA</text>
        <dbReference type="Rhea" id="RHEA:10868"/>
        <dbReference type="ChEBI" id="CHEBI:17815"/>
        <dbReference type="ChEBI" id="CHEBI:57287"/>
        <dbReference type="ChEBI" id="CHEBI:58342"/>
        <dbReference type="ChEBI" id="CHEBI:64615"/>
        <dbReference type="EC" id="2.3.1.20"/>
    </reaction>
</comment>
<dbReference type="GO" id="GO:0016746">
    <property type="term" value="F:acyltransferase activity"/>
    <property type="evidence" value="ECO:0007669"/>
    <property type="project" value="UniProtKB-KW"/>
</dbReference>
<keyword evidence="6 11" id="KW-0808">Transferase</keyword>
<keyword evidence="8 11" id="KW-0443">Lipid metabolism</keyword>
<evidence type="ECO:0000256" key="7">
    <source>
        <dbReference type="ARBA" id="ARBA00022798"/>
    </source>
</evidence>
<name>A0ABM9LMY0_9MYCO</name>
<evidence type="ECO:0000256" key="9">
    <source>
        <dbReference type="ARBA" id="ARBA00023315"/>
    </source>
</evidence>
<reference evidence="14 15" key="1">
    <citation type="submission" date="2023-08" db="EMBL/GenBank/DDBJ databases">
        <authorList>
            <person name="Folkvardsen B D."/>
            <person name="Norman A."/>
        </authorList>
    </citation>
    <scope>NUCLEOTIDE SEQUENCE [LARGE SCALE GENOMIC DNA]</scope>
    <source>
        <strain evidence="14 15">Mu0053</strain>
    </source>
</reference>
<evidence type="ECO:0000256" key="11">
    <source>
        <dbReference type="RuleBase" id="RU361241"/>
    </source>
</evidence>
<comment type="pathway">
    <text evidence="1 11">Glycerolipid metabolism; triacylglycerol biosynthesis.</text>
</comment>
<dbReference type="EMBL" id="OY726397">
    <property type="protein sequence ID" value="CAJ1501812.1"/>
    <property type="molecule type" value="Genomic_DNA"/>
</dbReference>
<evidence type="ECO:0000313" key="14">
    <source>
        <dbReference type="EMBL" id="CAJ1501812.1"/>
    </source>
</evidence>
<keyword evidence="5 11" id="KW-0444">Lipid biosynthesis</keyword>
<evidence type="ECO:0000256" key="4">
    <source>
        <dbReference type="ARBA" id="ARBA00013244"/>
    </source>
</evidence>
<evidence type="ECO:0000259" key="12">
    <source>
        <dbReference type="Pfam" id="PF03007"/>
    </source>
</evidence>
<dbReference type="InterPro" id="IPR014292">
    <property type="entry name" value="Acyl_transf_WS/DGAT"/>
</dbReference>
<dbReference type="RefSeq" id="WP_308482198.1">
    <property type="nucleotide sequence ID" value="NZ_OY726397.1"/>
</dbReference>
<dbReference type="PANTHER" id="PTHR31650:SF1">
    <property type="entry name" value="WAX ESTER SYNTHASE_DIACYLGLYCEROL ACYLTRANSFERASE 4-RELATED"/>
    <property type="match status" value="1"/>
</dbReference>
<dbReference type="InterPro" id="IPR045034">
    <property type="entry name" value="O-acyltransferase_WSD1-like"/>
</dbReference>
<comment type="pathway">
    <text evidence="2">Lipid metabolism.</text>
</comment>
<keyword evidence="9 11" id="KW-0012">Acyltransferase</keyword>
<protein>
    <recommendedName>
        <fullName evidence="4 11">Diacylglycerol O-acyltransferase</fullName>
        <ecNumber evidence="4 11">2.3.1.20</ecNumber>
    </recommendedName>
</protein>
<keyword evidence="7 11" id="KW-0319">Glycerol metabolism</keyword>
<evidence type="ECO:0000256" key="10">
    <source>
        <dbReference type="ARBA" id="ARBA00048109"/>
    </source>
</evidence>
<feature type="domain" description="O-acyltransferase WSD1 C-terminal" evidence="13">
    <location>
        <begin position="313"/>
        <end position="461"/>
    </location>
</feature>
<sequence>MPGYQRLSGLDASFLYLETPKQPLHVCSLIEIDTSTIPGGYSFDRLRNDLAVRITAMPEFREKLADSFLNIDHPVWVEDEDFDVAHHVHRVGLPGPGGRAELAEICGHFASLSLDRSKPLWDMLVIENIDGADASDGRLAVMIKVHHAAVDGVTGANLMSQLCTTEADTPAPEPVAAPGGAGQLEIALRGLARFATRPVNLATKVLPDTVTTVVDTVRRALDGSAMASPFRAPQTAFNASITGRRNIAFTEVDLEDIKTVKNHFGVKVNDVVMALVSGVLRRFLIERGELPDSSLVAMVPVSVHDRSDRPGRNRVSGMFASLHTEIDDPAERLLAIAEATSVAKEHSSAIAASLLQDWSQFAAPAVFGVAMRVYAGSRLTEARPVHNLVLSNVPGPQVPLYFLGAQVKALYPLGPIFHGSGLNITVMSLNGALDVGLISCPELLPDLWDLADAFAAGIDELLAAAADTR</sequence>
<proteinExistence type="inferred from homology"/>
<evidence type="ECO:0000256" key="6">
    <source>
        <dbReference type="ARBA" id="ARBA00022679"/>
    </source>
</evidence>
<evidence type="ECO:0000256" key="5">
    <source>
        <dbReference type="ARBA" id="ARBA00022516"/>
    </source>
</evidence>
<comment type="similarity">
    <text evidence="3 11">Belongs to the long-chain O-acyltransferase family.</text>
</comment>
<dbReference type="SUPFAM" id="SSF52777">
    <property type="entry name" value="CoA-dependent acyltransferases"/>
    <property type="match status" value="1"/>
</dbReference>
<evidence type="ECO:0000256" key="8">
    <source>
        <dbReference type="ARBA" id="ARBA00023098"/>
    </source>
</evidence>
<dbReference type="EC" id="2.3.1.20" evidence="4 11"/>
<dbReference type="InterPro" id="IPR009721">
    <property type="entry name" value="O-acyltransferase_WSD1_C"/>
</dbReference>
<accession>A0ABM9LMY0</accession>